<dbReference type="Gene3D" id="1.25.10.10">
    <property type="entry name" value="Leucine-rich Repeat Variant"/>
    <property type="match status" value="1"/>
</dbReference>
<dbReference type="Proteomes" id="UP001163046">
    <property type="component" value="Unassembled WGS sequence"/>
</dbReference>
<evidence type="ECO:0000313" key="5">
    <source>
        <dbReference type="Proteomes" id="UP001163046"/>
    </source>
</evidence>
<evidence type="ECO:0000256" key="2">
    <source>
        <dbReference type="SAM" id="MobiDB-lite"/>
    </source>
</evidence>
<name>A0A9X0CQ49_9CNID</name>
<sequence>MKRKLSGGSGSKDFGEKEEIIYPGEHNKDSDDKPNIWQMKKKERKTFVENKTKKCSKAEKSELVEKILNLIAGHSHEVIFKHDTGRVIQACVKFGTEQQRQKLFEQFKDDFGELIKVKIFKVLYEKVIKIWQLCNSAPKAYLIQEFYGADFAFFKSSELCSLEKVLESEPARKAGILKYMKDALLPLVDKSVIGHSIVHRVLLEYLTHADENSRLEMIELIKDTVVLILHTHDGARVGMYCLWHGTTKDRKILIKSFKSYYVKICKEIHDSLQELAMDTYGRKVLMYLLCPRSPAPISSHCSGVTQERRWKL</sequence>
<dbReference type="InterPro" id="IPR033133">
    <property type="entry name" value="PUM-HD"/>
</dbReference>
<evidence type="ECO:0000259" key="3">
    <source>
        <dbReference type="PROSITE" id="PS50303"/>
    </source>
</evidence>
<keyword evidence="1" id="KW-0677">Repeat</keyword>
<dbReference type="GO" id="GO:0006417">
    <property type="term" value="P:regulation of translation"/>
    <property type="evidence" value="ECO:0007669"/>
    <property type="project" value="TreeGrafter"/>
</dbReference>
<dbReference type="InterPro" id="IPR011989">
    <property type="entry name" value="ARM-like"/>
</dbReference>
<accession>A0A9X0CQ49</accession>
<keyword evidence="5" id="KW-1185">Reference proteome</keyword>
<dbReference type="OrthoDB" id="497380at2759"/>
<dbReference type="AlphaFoldDB" id="A0A9X0CQ49"/>
<dbReference type="InterPro" id="IPR001313">
    <property type="entry name" value="Pumilio_RNA-bd_rpt"/>
</dbReference>
<comment type="caution">
    <text evidence="4">The sequence shown here is derived from an EMBL/GenBank/DDBJ whole genome shotgun (WGS) entry which is preliminary data.</text>
</comment>
<dbReference type="PROSITE" id="PS50303">
    <property type="entry name" value="PUM_HD"/>
    <property type="match status" value="1"/>
</dbReference>
<dbReference type="EMBL" id="MU826980">
    <property type="protein sequence ID" value="KAJ7369419.1"/>
    <property type="molecule type" value="Genomic_DNA"/>
</dbReference>
<evidence type="ECO:0000313" key="4">
    <source>
        <dbReference type="EMBL" id="KAJ7369419.1"/>
    </source>
</evidence>
<feature type="domain" description="PUM-HD" evidence="3">
    <location>
        <begin position="43"/>
        <end position="312"/>
    </location>
</feature>
<dbReference type="GO" id="GO:0005730">
    <property type="term" value="C:nucleolus"/>
    <property type="evidence" value="ECO:0007669"/>
    <property type="project" value="TreeGrafter"/>
</dbReference>
<feature type="compositionally biased region" description="Basic and acidic residues" evidence="2">
    <location>
        <begin position="13"/>
        <end position="34"/>
    </location>
</feature>
<gene>
    <name evidence="4" type="ORF">OS493_039125</name>
</gene>
<reference evidence="4" key="1">
    <citation type="submission" date="2023-01" db="EMBL/GenBank/DDBJ databases">
        <title>Genome assembly of the deep-sea coral Lophelia pertusa.</title>
        <authorList>
            <person name="Herrera S."/>
            <person name="Cordes E."/>
        </authorList>
    </citation>
    <scope>NUCLEOTIDE SEQUENCE</scope>
    <source>
        <strain evidence="4">USNM1676648</strain>
        <tissue evidence="4">Polyp</tissue>
    </source>
</reference>
<protein>
    <recommendedName>
        <fullName evidence="3">PUM-HD domain-containing protein</fullName>
    </recommendedName>
</protein>
<dbReference type="PANTHER" id="PTHR13389">
    <property type="entry name" value="PUMILIO HOMOLOG 3"/>
    <property type="match status" value="1"/>
</dbReference>
<evidence type="ECO:0000256" key="1">
    <source>
        <dbReference type="ARBA" id="ARBA00022737"/>
    </source>
</evidence>
<dbReference type="InterPro" id="IPR016024">
    <property type="entry name" value="ARM-type_fold"/>
</dbReference>
<feature type="region of interest" description="Disordered" evidence="2">
    <location>
        <begin position="1"/>
        <end position="36"/>
    </location>
</feature>
<organism evidence="4 5">
    <name type="scientific">Desmophyllum pertusum</name>
    <dbReference type="NCBI Taxonomy" id="174260"/>
    <lineage>
        <taxon>Eukaryota</taxon>
        <taxon>Metazoa</taxon>
        <taxon>Cnidaria</taxon>
        <taxon>Anthozoa</taxon>
        <taxon>Hexacorallia</taxon>
        <taxon>Scleractinia</taxon>
        <taxon>Caryophylliina</taxon>
        <taxon>Caryophylliidae</taxon>
        <taxon>Desmophyllum</taxon>
    </lineage>
</organism>
<dbReference type="SUPFAM" id="SSF48371">
    <property type="entry name" value="ARM repeat"/>
    <property type="match status" value="1"/>
</dbReference>
<proteinExistence type="predicted"/>
<dbReference type="GO" id="GO:0003729">
    <property type="term" value="F:mRNA binding"/>
    <property type="evidence" value="ECO:0007669"/>
    <property type="project" value="TreeGrafter"/>
</dbReference>
<dbReference type="InterPro" id="IPR040059">
    <property type="entry name" value="PUM3"/>
</dbReference>
<dbReference type="SMART" id="SM00025">
    <property type="entry name" value="Pumilio"/>
    <property type="match status" value="3"/>
</dbReference>
<dbReference type="PANTHER" id="PTHR13389:SF0">
    <property type="entry name" value="PUMILIO HOMOLOG 3"/>
    <property type="match status" value="1"/>
</dbReference>